<gene>
    <name evidence="1" type="ORF">rCG_44916</name>
</gene>
<name>A6KK05_RAT</name>
<evidence type="ECO:0000313" key="2">
    <source>
        <dbReference type="Proteomes" id="UP000234681"/>
    </source>
</evidence>
<accession>A6KK05</accession>
<evidence type="ECO:0000313" key="1">
    <source>
        <dbReference type="EMBL" id="EDL83093.1"/>
    </source>
</evidence>
<dbReference type="AlphaFoldDB" id="A6KK05"/>
<organism evidence="1 2">
    <name type="scientific">Rattus norvegicus</name>
    <name type="common">Rat</name>
    <dbReference type="NCBI Taxonomy" id="10116"/>
    <lineage>
        <taxon>Eukaryota</taxon>
        <taxon>Metazoa</taxon>
        <taxon>Chordata</taxon>
        <taxon>Craniata</taxon>
        <taxon>Vertebrata</taxon>
        <taxon>Euteleostomi</taxon>
        <taxon>Mammalia</taxon>
        <taxon>Eutheria</taxon>
        <taxon>Euarchontoglires</taxon>
        <taxon>Glires</taxon>
        <taxon>Rodentia</taxon>
        <taxon>Myomorpha</taxon>
        <taxon>Muroidea</taxon>
        <taxon>Muridae</taxon>
        <taxon>Murinae</taxon>
        <taxon>Rattus</taxon>
    </lineage>
</organism>
<dbReference type="EMBL" id="CH474059">
    <property type="protein sequence ID" value="EDL83093.1"/>
    <property type="molecule type" value="Genomic_DNA"/>
</dbReference>
<dbReference type="Proteomes" id="UP000234681">
    <property type="component" value="Chromosome 1"/>
</dbReference>
<protein>
    <submittedName>
        <fullName evidence="1">RCG44916</fullName>
    </submittedName>
</protein>
<proteinExistence type="predicted"/>
<reference evidence="2" key="1">
    <citation type="submission" date="2005-09" db="EMBL/GenBank/DDBJ databases">
        <authorList>
            <person name="Mural R.J."/>
            <person name="Li P.W."/>
            <person name="Adams M.D."/>
            <person name="Amanatides P.G."/>
            <person name="Baden-Tillson H."/>
            <person name="Barnstead M."/>
            <person name="Chin S.H."/>
            <person name="Dew I."/>
            <person name="Evans C.A."/>
            <person name="Ferriera S."/>
            <person name="Flanigan M."/>
            <person name="Fosler C."/>
            <person name="Glodek A."/>
            <person name="Gu Z."/>
            <person name="Holt R.A."/>
            <person name="Jennings D."/>
            <person name="Kraft C.L."/>
            <person name="Lu F."/>
            <person name="Nguyen T."/>
            <person name="Nusskern D.R."/>
            <person name="Pfannkoch C.M."/>
            <person name="Sitter C."/>
            <person name="Sutton G.G."/>
            <person name="Venter J.C."/>
            <person name="Wang Z."/>
            <person name="Woodage T."/>
            <person name="Zheng X.H."/>
            <person name="Zhong F."/>
        </authorList>
    </citation>
    <scope>NUCLEOTIDE SEQUENCE [LARGE SCALE GENOMIC DNA]</scope>
    <source>
        <strain>BN</strain>
        <strain evidence="2">Sprague-Dawley</strain>
    </source>
</reference>
<sequence>MVIHPCHSFQDSLGLRTYYDQERDFPKHRAVAKGSRLTG</sequence>